<sequence length="244" mass="29051">MPGSDHVYHEDPMGDGSYKEEDEKEEVNAAQIYGWTRRHFIERDRLVLRTLEGFLERHTWRLQDEELLNRLRYSVDPKRDLRTLVSEKAYATLGFVIESVQQRAGVPKSLRTHVLDFAEAYFTGWRRGKFQNNARHRSQPDRRALAVRALIRILRTKQKEEHRVRVRHMLSCADSHDPDLLNLFSEEELHELRTRLHGPRSNEEEISPDLSGLWRVFEEARYRVLSTQKDFKLIALMEWAFQEK</sequence>
<organism evidence="2 3">
    <name type="scientific">Candidatus Uhrbacteria bacterium CG22_combo_CG10-13_8_21_14_all_47_17</name>
    <dbReference type="NCBI Taxonomy" id="1975041"/>
    <lineage>
        <taxon>Bacteria</taxon>
        <taxon>Candidatus Uhriibacteriota</taxon>
    </lineage>
</organism>
<dbReference type="Proteomes" id="UP000231581">
    <property type="component" value="Unassembled WGS sequence"/>
</dbReference>
<feature type="compositionally biased region" description="Basic and acidic residues" evidence="1">
    <location>
        <begin position="1"/>
        <end position="21"/>
    </location>
</feature>
<accession>A0A2H0BTG3</accession>
<dbReference type="AlphaFoldDB" id="A0A2H0BTG3"/>
<dbReference type="EMBL" id="PCSZ01000009">
    <property type="protein sequence ID" value="PIP60975.1"/>
    <property type="molecule type" value="Genomic_DNA"/>
</dbReference>
<feature type="region of interest" description="Disordered" evidence="1">
    <location>
        <begin position="1"/>
        <end position="23"/>
    </location>
</feature>
<name>A0A2H0BTG3_9BACT</name>
<evidence type="ECO:0000313" key="3">
    <source>
        <dbReference type="Proteomes" id="UP000231581"/>
    </source>
</evidence>
<gene>
    <name evidence="2" type="ORF">COX00_00325</name>
</gene>
<comment type="caution">
    <text evidence="2">The sequence shown here is derived from an EMBL/GenBank/DDBJ whole genome shotgun (WGS) entry which is preliminary data.</text>
</comment>
<evidence type="ECO:0000256" key="1">
    <source>
        <dbReference type="SAM" id="MobiDB-lite"/>
    </source>
</evidence>
<proteinExistence type="predicted"/>
<evidence type="ECO:0000313" key="2">
    <source>
        <dbReference type="EMBL" id="PIP60975.1"/>
    </source>
</evidence>
<reference evidence="2 3" key="1">
    <citation type="submission" date="2017-09" db="EMBL/GenBank/DDBJ databases">
        <title>Depth-based differentiation of microbial function through sediment-hosted aquifers and enrichment of novel symbionts in the deep terrestrial subsurface.</title>
        <authorList>
            <person name="Probst A.J."/>
            <person name="Ladd B."/>
            <person name="Jarett J.K."/>
            <person name="Geller-Mcgrath D.E."/>
            <person name="Sieber C.M."/>
            <person name="Emerson J.B."/>
            <person name="Anantharaman K."/>
            <person name="Thomas B.C."/>
            <person name="Malmstrom R."/>
            <person name="Stieglmeier M."/>
            <person name="Klingl A."/>
            <person name="Woyke T."/>
            <person name="Ryan C.M."/>
            <person name="Banfield J.F."/>
        </authorList>
    </citation>
    <scope>NUCLEOTIDE SEQUENCE [LARGE SCALE GENOMIC DNA]</scope>
    <source>
        <strain evidence="2">CG22_combo_CG10-13_8_21_14_all_47_17</strain>
    </source>
</reference>
<protein>
    <submittedName>
        <fullName evidence="2">Uncharacterized protein</fullName>
    </submittedName>
</protein>